<feature type="chain" id="PRO_5032679611" evidence="1">
    <location>
        <begin position="20"/>
        <end position="310"/>
    </location>
</feature>
<gene>
    <name evidence="2" type="ORF">HGR00_28710</name>
</gene>
<dbReference type="Proteomes" id="UP000575469">
    <property type="component" value="Unassembled WGS sequence"/>
</dbReference>
<accession>A0A848P9L4</accession>
<feature type="signal peptide" evidence="1">
    <location>
        <begin position="1"/>
        <end position="19"/>
    </location>
</feature>
<organism evidence="2 3">
    <name type="scientific">Ralstonia insidiosa</name>
    <dbReference type="NCBI Taxonomy" id="190721"/>
    <lineage>
        <taxon>Bacteria</taxon>
        <taxon>Pseudomonadati</taxon>
        <taxon>Pseudomonadota</taxon>
        <taxon>Betaproteobacteria</taxon>
        <taxon>Burkholderiales</taxon>
        <taxon>Burkholderiaceae</taxon>
        <taxon>Ralstonia</taxon>
    </lineage>
</organism>
<evidence type="ECO:0000313" key="2">
    <source>
        <dbReference type="EMBL" id="NMV41903.1"/>
    </source>
</evidence>
<evidence type="ECO:0000256" key="1">
    <source>
        <dbReference type="SAM" id="SignalP"/>
    </source>
</evidence>
<reference evidence="2 3" key="1">
    <citation type="submission" date="2020-04" db="EMBL/GenBank/DDBJ databases">
        <title>Ralstonia insidiosa genome sequencing and assembly.</title>
        <authorList>
            <person name="Martins R.C.R."/>
            <person name="Perdigao-Neto L.V."/>
            <person name="Levin A.S.S."/>
            <person name="Costa S.F."/>
        </authorList>
    </citation>
    <scope>NUCLEOTIDE SEQUENCE [LARGE SCALE GENOMIC DNA]</scope>
    <source>
        <strain evidence="2 3">5047</strain>
    </source>
</reference>
<comment type="caution">
    <text evidence="2">The sequence shown here is derived from an EMBL/GenBank/DDBJ whole genome shotgun (WGS) entry which is preliminary data.</text>
</comment>
<sequence>MPLSLLSRFALFVWVAAMASPTLAEGERVIPRGEQANGGYVSTQLLLKPCLDIRTQVSEPDDNLLRDVVKAREVLPAGICDNPALVEGLFKARFLQYASLTMVSDPWNFDTKIAAQNQAIEQCKDTQCVERELDAGIDPLSPIYLGAHPAWPRGTGLCTTAPVDVPVAKALASLNASVRKELVKRCGEQALITQTCSGPHGKFLFGACEMVGNQVNASEWLYRIRNGKYEPLLAIDDGPSGVLESTCNGMPDLLAMARVSMGEHQHTYYRYDGKAYQPVYSYTAIGVGTDGNGNDLEVGQGGPDTKVVCR</sequence>
<keyword evidence="1" id="KW-0732">Signal</keyword>
<dbReference type="AlphaFoldDB" id="A0A848P9L4"/>
<name>A0A848P9L4_9RALS</name>
<dbReference type="EMBL" id="JABBZM010000041">
    <property type="protein sequence ID" value="NMV41903.1"/>
    <property type="molecule type" value="Genomic_DNA"/>
</dbReference>
<evidence type="ECO:0000313" key="3">
    <source>
        <dbReference type="Proteomes" id="UP000575469"/>
    </source>
</evidence>
<proteinExistence type="predicted"/>
<protein>
    <submittedName>
        <fullName evidence="2">Uncharacterized protein</fullName>
    </submittedName>
</protein>